<proteinExistence type="predicted"/>
<feature type="domain" description="STPR" evidence="2">
    <location>
        <begin position="35"/>
        <end position="101"/>
    </location>
</feature>
<dbReference type="Proteomes" id="UP000499080">
    <property type="component" value="Unassembled WGS sequence"/>
</dbReference>
<dbReference type="EMBL" id="BGPR01094555">
    <property type="protein sequence ID" value="GBM35203.1"/>
    <property type="molecule type" value="Genomic_DNA"/>
</dbReference>
<evidence type="ECO:0000313" key="4">
    <source>
        <dbReference type="Proteomes" id="UP000499080"/>
    </source>
</evidence>
<evidence type="ECO:0000259" key="2">
    <source>
        <dbReference type="Pfam" id="PF21107"/>
    </source>
</evidence>
<gene>
    <name evidence="3" type="ORF">AVEN_17758_1</name>
</gene>
<feature type="compositionally biased region" description="Basic and acidic residues" evidence="1">
    <location>
        <begin position="67"/>
        <end position="80"/>
    </location>
</feature>
<dbReference type="Pfam" id="PF21107">
    <property type="entry name" value="STPRs"/>
    <property type="match status" value="1"/>
</dbReference>
<comment type="caution">
    <text evidence="3">The sequence shown here is derived from an EMBL/GenBank/DDBJ whole genome shotgun (WGS) entry which is preliminary data.</text>
</comment>
<feature type="region of interest" description="Disordered" evidence="1">
    <location>
        <begin position="1"/>
        <end position="104"/>
    </location>
</feature>
<dbReference type="AlphaFoldDB" id="A0A4Y2F1D8"/>
<accession>A0A4Y2F1D8</accession>
<feature type="compositionally biased region" description="Basic and acidic residues" evidence="1">
    <location>
        <begin position="25"/>
        <end position="34"/>
    </location>
</feature>
<sequence>MPKRKRGVTRDDARRQQAIMKRERRVAETHEERNGLFSTMAQRGQDRRAEEAEEQRNSRLSDMAQRGQERRAEETEEQRNSRLAVMAQRGQRRRAEETDENHHQIQTFYAARTIGGSSGGARGATAPSLAKVKGPCPLTFQSSKLTIPRKMDPKLKLC</sequence>
<evidence type="ECO:0000313" key="3">
    <source>
        <dbReference type="EMBL" id="GBM35203.1"/>
    </source>
</evidence>
<keyword evidence="4" id="KW-1185">Reference proteome</keyword>
<evidence type="ECO:0000256" key="1">
    <source>
        <dbReference type="SAM" id="MobiDB-lite"/>
    </source>
</evidence>
<reference evidence="3 4" key="1">
    <citation type="journal article" date="2019" name="Sci. Rep.">
        <title>Orb-weaving spider Araneus ventricosus genome elucidates the spidroin gene catalogue.</title>
        <authorList>
            <person name="Kono N."/>
            <person name="Nakamura H."/>
            <person name="Ohtoshi R."/>
            <person name="Moran D.A.P."/>
            <person name="Shinohara A."/>
            <person name="Yoshida Y."/>
            <person name="Fujiwara M."/>
            <person name="Mori M."/>
            <person name="Tomita M."/>
            <person name="Arakawa K."/>
        </authorList>
    </citation>
    <scope>NUCLEOTIDE SEQUENCE [LARGE SCALE GENOMIC DNA]</scope>
</reference>
<feature type="compositionally biased region" description="Basic and acidic residues" evidence="1">
    <location>
        <begin position="44"/>
        <end position="59"/>
    </location>
</feature>
<name>A0A4Y2F1D8_ARAVE</name>
<dbReference type="InterPro" id="IPR048998">
    <property type="entry name" value="STPR"/>
</dbReference>
<feature type="compositionally biased region" description="Basic and acidic residues" evidence="1">
    <location>
        <begin position="93"/>
        <end position="103"/>
    </location>
</feature>
<organism evidence="3 4">
    <name type="scientific">Araneus ventricosus</name>
    <name type="common">Orbweaver spider</name>
    <name type="synonym">Epeira ventricosa</name>
    <dbReference type="NCBI Taxonomy" id="182803"/>
    <lineage>
        <taxon>Eukaryota</taxon>
        <taxon>Metazoa</taxon>
        <taxon>Ecdysozoa</taxon>
        <taxon>Arthropoda</taxon>
        <taxon>Chelicerata</taxon>
        <taxon>Arachnida</taxon>
        <taxon>Araneae</taxon>
        <taxon>Araneomorphae</taxon>
        <taxon>Entelegynae</taxon>
        <taxon>Araneoidea</taxon>
        <taxon>Araneidae</taxon>
        <taxon>Araneus</taxon>
    </lineage>
</organism>
<protein>
    <recommendedName>
        <fullName evidence="2">STPR domain-containing protein</fullName>
    </recommendedName>
</protein>